<comment type="caution">
    <text evidence="1">The sequence shown here is derived from an EMBL/GenBank/DDBJ whole genome shotgun (WGS) entry which is preliminary data.</text>
</comment>
<accession>A0A426UV46</accession>
<evidence type="ECO:0000313" key="2">
    <source>
        <dbReference type="Proteomes" id="UP000277256"/>
    </source>
</evidence>
<protein>
    <submittedName>
        <fullName evidence="1">Uncharacterized protein</fullName>
    </submittedName>
</protein>
<sequence length="198" mass="22398">MFDDKHLTARERIRLGYGFVDLLDDYWAAVQLRWFIRRQTDPELTEWFWAEYRSRLAEPQALHALTYCMSVDWLEDRNTAAPAFEALLADDLERLKHLDGEAREATLRRISRILSASGNVPWCVAAPVYQEASAVPSLHRSIFGAVLGAFFSSFYADLDPAEAHALLLTLDLPSGTEHLDELSANLAAGYCHRSCVPE</sequence>
<dbReference type="Proteomes" id="UP000277256">
    <property type="component" value="Unassembled WGS sequence"/>
</dbReference>
<dbReference type="OrthoDB" id="3532697at2"/>
<organism evidence="1 2">
    <name type="scientific">Glycomyces terrestris</name>
    <dbReference type="NCBI Taxonomy" id="2493553"/>
    <lineage>
        <taxon>Bacteria</taxon>
        <taxon>Bacillati</taxon>
        <taxon>Actinomycetota</taxon>
        <taxon>Actinomycetes</taxon>
        <taxon>Glycomycetales</taxon>
        <taxon>Glycomycetaceae</taxon>
        <taxon>Glycomyces</taxon>
    </lineage>
</organism>
<dbReference type="RefSeq" id="WP_125248524.1">
    <property type="nucleotide sequence ID" value="NZ_RSEB01000004.1"/>
</dbReference>
<gene>
    <name evidence="1" type="ORF">EIW28_14955</name>
</gene>
<dbReference type="EMBL" id="RSEB01000004">
    <property type="protein sequence ID" value="RRR98215.1"/>
    <property type="molecule type" value="Genomic_DNA"/>
</dbReference>
<keyword evidence="2" id="KW-1185">Reference proteome</keyword>
<proteinExistence type="predicted"/>
<dbReference type="AlphaFoldDB" id="A0A426UV46"/>
<name>A0A426UV46_9ACTN</name>
<evidence type="ECO:0000313" key="1">
    <source>
        <dbReference type="EMBL" id="RRR98215.1"/>
    </source>
</evidence>
<reference evidence="1 2" key="1">
    <citation type="submission" date="2018-12" db="EMBL/GenBank/DDBJ databases">
        <title>Glycomyces sp. YIM 121974 draft genome.</title>
        <authorList>
            <person name="Li Q."/>
        </authorList>
    </citation>
    <scope>NUCLEOTIDE SEQUENCE [LARGE SCALE GENOMIC DNA]</scope>
    <source>
        <strain evidence="1 2">YIM 121974</strain>
    </source>
</reference>